<proteinExistence type="predicted"/>
<feature type="compositionally biased region" description="Basic and acidic residues" evidence="1">
    <location>
        <begin position="22"/>
        <end position="32"/>
    </location>
</feature>
<feature type="non-terminal residue" evidence="2">
    <location>
        <position position="49"/>
    </location>
</feature>
<comment type="caution">
    <text evidence="2">The sequence shown here is derived from an EMBL/GenBank/DDBJ whole genome shotgun (WGS) entry which is preliminary data.</text>
</comment>
<name>A0A392UNW7_9FABA</name>
<evidence type="ECO:0000256" key="1">
    <source>
        <dbReference type="SAM" id="MobiDB-lite"/>
    </source>
</evidence>
<dbReference type="AlphaFoldDB" id="A0A392UNW7"/>
<protein>
    <submittedName>
        <fullName evidence="2">Uncharacterized protein</fullName>
    </submittedName>
</protein>
<dbReference type="EMBL" id="LXQA010878689">
    <property type="protein sequence ID" value="MCI75271.1"/>
    <property type="molecule type" value="Genomic_DNA"/>
</dbReference>
<evidence type="ECO:0000313" key="3">
    <source>
        <dbReference type="Proteomes" id="UP000265520"/>
    </source>
</evidence>
<sequence length="49" mass="5430">MHREPSSLYQYLAATDMYLKSEPAKRNHEVKSDTPSPTPPPTPTTVSAT</sequence>
<organism evidence="2 3">
    <name type="scientific">Trifolium medium</name>
    <dbReference type="NCBI Taxonomy" id="97028"/>
    <lineage>
        <taxon>Eukaryota</taxon>
        <taxon>Viridiplantae</taxon>
        <taxon>Streptophyta</taxon>
        <taxon>Embryophyta</taxon>
        <taxon>Tracheophyta</taxon>
        <taxon>Spermatophyta</taxon>
        <taxon>Magnoliopsida</taxon>
        <taxon>eudicotyledons</taxon>
        <taxon>Gunneridae</taxon>
        <taxon>Pentapetalae</taxon>
        <taxon>rosids</taxon>
        <taxon>fabids</taxon>
        <taxon>Fabales</taxon>
        <taxon>Fabaceae</taxon>
        <taxon>Papilionoideae</taxon>
        <taxon>50 kb inversion clade</taxon>
        <taxon>NPAAA clade</taxon>
        <taxon>Hologalegina</taxon>
        <taxon>IRL clade</taxon>
        <taxon>Trifolieae</taxon>
        <taxon>Trifolium</taxon>
    </lineage>
</organism>
<accession>A0A392UNW7</accession>
<evidence type="ECO:0000313" key="2">
    <source>
        <dbReference type="EMBL" id="MCI75271.1"/>
    </source>
</evidence>
<reference evidence="2 3" key="1">
    <citation type="journal article" date="2018" name="Front. Plant Sci.">
        <title>Red Clover (Trifolium pratense) and Zigzag Clover (T. medium) - A Picture of Genomic Similarities and Differences.</title>
        <authorList>
            <person name="Dluhosova J."/>
            <person name="Istvanek J."/>
            <person name="Nedelnik J."/>
            <person name="Repkova J."/>
        </authorList>
    </citation>
    <scope>NUCLEOTIDE SEQUENCE [LARGE SCALE GENOMIC DNA]</scope>
    <source>
        <strain evidence="3">cv. 10/8</strain>
        <tissue evidence="2">Leaf</tissue>
    </source>
</reference>
<dbReference type="Proteomes" id="UP000265520">
    <property type="component" value="Unassembled WGS sequence"/>
</dbReference>
<keyword evidence="3" id="KW-1185">Reference proteome</keyword>
<feature type="region of interest" description="Disordered" evidence="1">
    <location>
        <begin position="20"/>
        <end position="49"/>
    </location>
</feature>